<protein>
    <submittedName>
        <fullName evidence="1">Cupin</fullName>
    </submittedName>
</protein>
<dbReference type="Proteomes" id="UP000189728">
    <property type="component" value="Unassembled WGS sequence"/>
</dbReference>
<proteinExistence type="predicted"/>
<dbReference type="SUPFAM" id="SSF51182">
    <property type="entry name" value="RmlC-like cupins"/>
    <property type="match status" value="1"/>
</dbReference>
<name>A0AAX0L8V2_9BACT</name>
<evidence type="ECO:0000313" key="2">
    <source>
        <dbReference type="Proteomes" id="UP000189728"/>
    </source>
</evidence>
<gene>
    <name evidence="1" type="ORF">BFG04_06805</name>
</gene>
<dbReference type="InterPro" id="IPR014710">
    <property type="entry name" value="RmlC-like_jellyroll"/>
</dbReference>
<dbReference type="InterPro" id="IPR011051">
    <property type="entry name" value="RmlC_Cupin_sf"/>
</dbReference>
<dbReference type="AlphaFoldDB" id="A0AAX0L8V2"/>
<dbReference type="Gene3D" id="2.60.120.10">
    <property type="entry name" value="Jelly Rolls"/>
    <property type="match status" value="1"/>
</dbReference>
<sequence>MEKLIWNVENFNNIEVTKMLETKDTKEIRICMQNGAIMKEHQAPAPISIQVLKGKITLGVESEKFELSELEMIALNANIKHSLIALQDSIIRLSLSKNDDVSRVFKVLNK</sequence>
<organism evidence="1 2">
    <name type="scientific">Campylobacter pinnipediorum subsp. pinnipediorum</name>
    <dbReference type="NCBI Taxonomy" id="1660067"/>
    <lineage>
        <taxon>Bacteria</taxon>
        <taxon>Pseudomonadati</taxon>
        <taxon>Campylobacterota</taxon>
        <taxon>Epsilonproteobacteria</taxon>
        <taxon>Campylobacterales</taxon>
        <taxon>Campylobacteraceae</taxon>
        <taxon>Campylobacter</taxon>
    </lineage>
</organism>
<dbReference type="RefSeq" id="WP_069633027.1">
    <property type="nucleotide sequence ID" value="NZ_CP012546.1"/>
</dbReference>
<reference evidence="1 2" key="1">
    <citation type="submission" date="2016-08" db="EMBL/GenBank/DDBJ databases">
        <title>Campylobacter species from sea mammals.</title>
        <authorList>
            <person name="Gilbert M.J."/>
            <person name="Byrne B.A."/>
            <person name="Zomer A.L."/>
            <person name="Wagenaar J.A."/>
        </authorList>
    </citation>
    <scope>NUCLEOTIDE SEQUENCE [LARGE SCALE GENOMIC DNA]</scope>
    <source>
        <strain evidence="1 2">1105248</strain>
    </source>
</reference>
<dbReference type="EMBL" id="MCRK01000046">
    <property type="protein sequence ID" value="OPA74427.1"/>
    <property type="molecule type" value="Genomic_DNA"/>
</dbReference>
<dbReference type="PANTHER" id="PTHR37694">
    <property type="entry name" value="SLR8022 PROTEIN"/>
    <property type="match status" value="1"/>
</dbReference>
<accession>A0AAX0L8V2</accession>
<dbReference type="PANTHER" id="PTHR37694:SF1">
    <property type="entry name" value="SLR8022 PROTEIN"/>
    <property type="match status" value="1"/>
</dbReference>
<comment type="caution">
    <text evidence="1">The sequence shown here is derived from an EMBL/GenBank/DDBJ whole genome shotgun (WGS) entry which is preliminary data.</text>
</comment>
<evidence type="ECO:0000313" key="1">
    <source>
        <dbReference type="EMBL" id="OPA74427.1"/>
    </source>
</evidence>